<keyword evidence="1" id="KW-0472">Membrane</keyword>
<dbReference type="OrthoDB" id="2124888at2759"/>
<dbReference type="PANTHER" id="PTHR28026:SF9">
    <property type="entry name" value="2-HYDROXY-PALMITIC ACID DIOXYGENASE MPO1"/>
    <property type="match status" value="1"/>
</dbReference>
<proteinExistence type="predicted"/>
<dbReference type="Proteomes" id="UP000002009">
    <property type="component" value="Chromosome 8"/>
</dbReference>
<feature type="transmembrane region" description="Helical" evidence="1">
    <location>
        <begin position="27"/>
        <end position="48"/>
    </location>
</feature>
<evidence type="ECO:0008006" key="4">
    <source>
        <dbReference type="Google" id="ProtNLM"/>
    </source>
</evidence>
<dbReference type="AlphaFoldDB" id="C1FGK0"/>
<dbReference type="GO" id="GO:0046521">
    <property type="term" value="P:sphingoid catabolic process"/>
    <property type="evidence" value="ECO:0007669"/>
    <property type="project" value="TreeGrafter"/>
</dbReference>
<dbReference type="RefSeq" id="XP_002508299.1">
    <property type="nucleotide sequence ID" value="XM_002508253.1"/>
</dbReference>
<keyword evidence="1" id="KW-0812">Transmembrane</keyword>
<keyword evidence="1" id="KW-1133">Transmembrane helix</keyword>
<sequence>MVLGLNFDLLDQLSFYGAYHRHPVNKAIHLVFVPCIIWSALVWMAGYVPEAAEGVSLAGAFRAIGVPRFLASAAVPNLGALALIAYSAYYVALEPIAGTSWFVMCGLPMWLSASWFESAVGWDAAWRWALALHLLAWYAQIHPGHAVFEKRRPALLDSLAQSLVLAPLFVWMEVMFACGYRPGLRSDVDRRVKRAVEERERGGAKDD</sequence>
<feature type="transmembrane region" description="Helical" evidence="1">
    <location>
        <begin position="160"/>
        <end position="180"/>
    </location>
</feature>
<name>C1FGK0_MICCC</name>
<dbReference type="PANTHER" id="PTHR28026">
    <property type="entry name" value="DUF962 DOMAIN PROTEIN (AFU_ORTHOLOGUE AFUA_8G05310)"/>
    <property type="match status" value="1"/>
</dbReference>
<dbReference type="InterPro" id="IPR009305">
    <property type="entry name" value="Mpo1-like"/>
</dbReference>
<evidence type="ECO:0000313" key="2">
    <source>
        <dbReference type="EMBL" id="ACO69557.1"/>
    </source>
</evidence>
<dbReference type="InParanoid" id="C1FGK0"/>
<accession>C1FGK0</accession>
<dbReference type="FunCoup" id="C1FGK0">
    <property type="interactions" value="43"/>
</dbReference>
<dbReference type="OMA" id="IQFIGHY"/>
<feature type="transmembrane region" description="Helical" evidence="1">
    <location>
        <begin position="128"/>
        <end position="148"/>
    </location>
</feature>
<feature type="transmembrane region" description="Helical" evidence="1">
    <location>
        <begin position="98"/>
        <end position="116"/>
    </location>
</feature>
<dbReference type="GO" id="GO:0005783">
    <property type="term" value="C:endoplasmic reticulum"/>
    <property type="evidence" value="ECO:0007669"/>
    <property type="project" value="TreeGrafter"/>
</dbReference>
<keyword evidence="3" id="KW-1185">Reference proteome</keyword>
<dbReference type="KEGG" id="mis:MICPUN_108813"/>
<feature type="transmembrane region" description="Helical" evidence="1">
    <location>
        <begin position="69"/>
        <end position="92"/>
    </location>
</feature>
<dbReference type="GO" id="GO:0016020">
    <property type="term" value="C:membrane"/>
    <property type="evidence" value="ECO:0007669"/>
    <property type="project" value="GOC"/>
</dbReference>
<dbReference type="eggNOG" id="KOG3292">
    <property type="taxonomic scope" value="Eukaryota"/>
</dbReference>
<dbReference type="GeneID" id="8245651"/>
<protein>
    <recommendedName>
        <fullName evidence="4">DUF962 domain-containing protein</fullName>
    </recommendedName>
</protein>
<dbReference type="Pfam" id="PF06127">
    <property type="entry name" value="Mpo1-like"/>
    <property type="match status" value="1"/>
</dbReference>
<reference evidence="2 3" key="1">
    <citation type="journal article" date="2009" name="Science">
        <title>Green evolution and dynamic adaptations revealed by genomes of the marine picoeukaryotes Micromonas.</title>
        <authorList>
            <person name="Worden A.Z."/>
            <person name="Lee J.H."/>
            <person name="Mock T."/>
            <person name="Rouze P."/>
            <person name="Simmons M.P."/>
            <person name="Aerts A.L."/>
            <person name="Allen A.E."/>
            <person name="Cuvelier M.L."/>
            <person name="Derelle E."/>
            <person name="Everett M.V."/>
            <person name="Foulon E."/>
            <person name="Grimwood J."/>
            <person name="Gundlach H."/>
            <person name="Henrissat B."/>
            <person name="Napoli C."/>
            <person name="McDonald S.M."/>
            <person name="Parker M.S."/>
            <person name="Rombauts S."/>
            <person name="Salamov A."/>
            <person name="Von Dassow P."/>
            <person name="Badger J.H."/>
            <person name="Coutinho P.M."/>
            <person name="Demir E."/>
            <person name="Dubchak I."/>
            <person name="Gentemann C."/>
            <person name="Eikrem W."/>
            <person name="Gready J.E."/>
            <person name="John U."/>
            <person name="Lanier W."/>
            <person name="Lindquist E.A."/>
            <person name="Lucas S."/>
            <person name="Mayer K.F."/>
            <person name="Moreau H."/>
            <person name="Not F."/>
            <person name="Otillar R."/>
            <person name="Panaud O."/>
            <person name="Pangilinan J."/>
            <person name="Paulsen I."/>
            <person name="Piegu B."/>
            <person name="Poliakov A."/>
            <person name="Robbens S."/>
            <person name="Schmutz J."/>
            <person name="Toulza E."/>
            <person name="Wyss T."/>
            <person name="Zelensky A."/>
            <person name="Zhou K."/>
            <person name="Armbrust E.V."/>
            <person name="Bhattacharya D."/>
            <person name="Goodenough U.W."/>
            <person name="Van de Peer Y."/>
            <person name="Grigoriev I.V."/>
        </authorList>
    </citation>
    <scope>NUCLEOTIDE SEQUENCE [LARGE SCALE GENOMIC DNA]</scope>
    <source>
        <strain evidence="3">RCC299 / NOUM17</strain>
    </source>
</reference>
<evidence type="ECO:0000256" key="1">
    <source>
        <dbReference type="SAM" id="Phobius"/>
    </source>
</evidence>
<evidence type="ECO:0000313" key="3">
    <source>
        <dbReference type="Proteomes" id="UP000002009"/>
    </source>
</evidence>
<gene>
    <name evidence="2" type="ORF">MICPUN_108813</name>
</gene>
<organism evidence="2 3">
    <name type="scientific">Micromonas commoda (strain RCC299 / NOUM17 / CCMP2709)</name>
    <name type="common">Picoplanktonic green alga</name>
    <dbReference type="NCBI Taxonomy" id="296587"/>
    <lineage>
        <taxon>Eukaryota</taxon>
        <taxon>Viridiplantae</taxon>
        <taxon>Chlorophyta</taxon>
        <taxon>Mamiellophyceae</taxon>
        <taxon>Mamiellales</taxon>
        <taxon>Mamiellaceae</taxon>
        <taxon>Micromonas</taxon>
    </lineage>
</organism>
<dbReference type="EMBL" id="CP001575">
    <property type="protein sequence ID" value="ACO69557.1"/>
    <property type="molecule type" value="Genomic_DNA"/>
</dbReference>